<sequence length="86" mass="9120">MGVVMPVIVPIMLPRPRLISMKKNMTDQKGLAGKCVMASVKAMNARPVVNSPLLTLLSSSSSKQASSPSSPKLSSFTALMTPYISL</sequence>
<dbReference type="Proteomes" id="UP000314294">
    <property type="component" value="Unassembled WGS sequence"/>
</dbReference>
<proteinExistence type="predicted"/>
<reference evidence="1 2" key="1">
    <citation type="submission" date="2019-03" db="EMBL/GenBank/DDBJ databases">
        <title>First draft genome of Liparis tanakae, snailfish: a comprehensive survey of snailfish specific genes.</title>
        <authorList>
            <person name="Kim W."/>
            <person name="Song I."/>
            <person name="Jeong J.-H."/>
            <person name="Kim D."/>
            <person name="Kim S."/>
            <person name="Ryu S."/>
            <person name="Song J.Y."/>
            <person name="Lee S.K."/>
        </authorList>
    </citation>
    <scope>NUCLEOTIDE SEQUENCE [LARGE SCALE GENOMIC DNA]</scope>
    <source>
        <tissue evidence="1">Muscle</tissue>
    </source>
</reference>
<gene>
    <name evidence="1" type="ORF">EYF80_006869</name>
</gene>
<evidence type="ECO:0000313" key="1">
    <source>
        <dbReference type="EMBL" id="TNN82912.1"/>
    </source>
</evidence>
<comment type="caution">
    <text evidence="1">The sequence shown here is derived from an EMBL/GenBank/DDBJ whole genome shotgun (WGS) entry which is preliminary data.</text>
</comment>
<accession>A0A4Z2J037</accession>
<evidence type="ECO:0000313" key="2">
    <source>
        <dbReference type="Proteomes" id="UP000314294"/>
    </source>
</evidence>
<organism evidence="1 2">
    <name type="scientific">Liparis tanakae</name>
    <name type="common">Tanaka's snailfish</name>
    <dbReference type="NCBI Taxonomy" id="230148"/>
    <lineage>
        <taxon>Eukaryota</taxon>
        <taxon>Metazoa</taxon>
        <taxon>Chordata</taxon>
        <taxon>Craniata</taxon>
        <taxon>Vertebrata</taxon>
        <taxon>Euteleostomi</taxon>
        <taxon>Actinopterygii</taxon>
        <taxon>Neopterygii</taxon>
        <taxon>Teleostei</taxon>
        <taxon>Neoteleostei</taxon>
        <taxon>Acanthomorphata</taxon>
        <taxon>Eupercaria</taxon>
        <taxon>Perciformes</taxon>
        <taxon>Cottioidei</taxon>
        <taxon>Cottales</taxon>
        <taxon>Liparidae</taxon>
        <taxon>Liparis</taxon>
    </lineage>
</organism>
<dbReference type="AlphaFoldDB" id="A0A4Z2J037"/>
<keyword evidence="2" id="KW-1185">Reference proteome</keyword>
<protein>
    <submittedName>
        <fullName evidence="1">Uncharacterized protein</fullName>
    </submittedName>
</protein>
<name>A0A4Z2J037_9TELE</name>
<dbReference type="EMBL" id="SRLO01000036">
    <property type="protein sequence ID" value="TNN82912.1"/>
    <property type="molecule type" value="Genomic_DNA"/>
</dbReference>